<dbReference type="SUPFAM" id="SSF53448">
    <property type="entry name" value="Nucleotide-diphospho-sugar transferases"/>
    <property type="match status" value="1"/>
</dbReference>
<dbReference type="Proteomes" id="UP000030023">
    <property type="component" value="Unassembled WGS sequence"/>
</dbReference>
<dbReference type="Gene3D" id="3.90.550.10">
    <property type="entry name" value="Spore Coat Polysaccharide Biosynthesis Protein SpsA, Chain A"/>
    <property type="match status" value="1"/>
</dbReference>
<reference evidence="2 3" key="1">
    <citation type="journal article" date="2014" name="Antonie Van Leeuwenhoek">
        <title>Oenococcus alcoholitolerans sp. nov., a lactic acid bacteria isolated from cachaca and ethanol fermentation processes.</title>
        <authorList>
            <person name="Badotti F."/>
            <person name="Moreira A.P."/>
            <person name="Tonon L.A."/>
            <person name="de Lucena B.T."/>
            <person name="Gomes Fde C."/>
            <person name="Kruger R."/>
            <person name="Thompson C.C."/>
            <person name="de Morais M.A.Jr."/>
            <person name="Rosa C.A."/>
            <person name="Thompson F.L."/>
        </authorList>
    </citation>
    <scope>NUCLEOTIDE SEQUENCE [LARGE SCALE GENOMIC DNA]</scope>
    <source>
        <strain evidence="2 3">UFRJ-M7.2.18</strain>
    </source>
</reference>
<dbReference type="InterPro" id="IPR029044">
    <property type="entry name" value="Nucleotide-diphossugar_trans"/>
</dbReference>
<dbReference type="InterPro" id="IPR050834">
    <property type="entry name" value="Glycosyltransf_2"/>
</dbReference>
<name>A0ABR4XSM6_9LACO</name>
<dbReference type="CDD" id="cd00761">
    <property type="entry name" value="Glyco_tranf_GTA_type"/>
    <property type="match status" value="1"/>
</dbReference>
<comment type="caution">
    <text evidence="2">The sequence shown here is derived from an EMBL/GenBank/DDBJ whole genome shotgun (WGS) entry which is preliminary data.</text>
</comment>
<dbReference type="PANTHER" id="PTHR43685:SF2">
    <property type="entry name" value="GLYCOSYLTRANSFERASE 2-LIKE DOMAIN-CONTAINING PROTEIN"/>
    <property type="match status" value="1"/>
</dbReference>
<dbReference type="Pfam" id="PF00535">
    <property type="entry name" value="Glycos_transf_2"/>
    <property type="match status" value="1"/>
</dbReference>
<sequence>MAKNSFVSVIMPVYNGLDFLEQSIKSILNQKYSNLELIIIDDGSDKETKKYLNNLPKLDNRIRVFHEKNSGQSVARNLGLSRANGEYIYFMDSDDIADPELVGKCVNYLDLGFDTVIFDIGEIDSENKKRLMPDSPEYRDGDELSVKNALNLIIKYHRFVGPTNYMSKKSIYTENNIKFHEGIIFEDQISTPLIYSNSQKIVFCGGKPLFWYRRRAAAQQDKSGNWILIRLSATFFLLCQKKKIFI</sequence>
<evidence type="ECO:0000313" key="2">
    <source>
        <dbReference type="EMBL" id="KGO32413.1"/>
    </source>
</evidence>
<organism evidence="2 3">
    <name type="scientific">Oenococcus alcoholitolerans</name>
    <dbReference type="NCBI Taxonomy" id="931074"/>
    <lineage>
        <taxon>Bacteria</taxon>
        <taxon>Bacillati</taxon>
        <taxon>Bacillota</taxon>
        <taxon>Bacilli</taxon>
        <taxon>Lactobacillales</taxon>
        <taxon>Lactobacillaceae</taxon>
        <taxon>Oenococcus</taxon>
    </lineage>
</organism>
<protein>
    <recommendedName>
        <fullName evidence="1">Glycosyltransferase 2-like domain-containing protein</fullName>
    </recommendedName>
</protein>
<gene>
    <name evidence="2" type="ORF">Q757_01170</name>
</gene>
<dbReference type="EMBL" id="AXCV01000024">
    <property type="protein sequence ID" value="KGO32413.1"/>
    <property type="molecule type" value="Genomic_DNA"/>
</dbReference>
<evidence type="ECO:0000313" key="3">
    <source>
        <dbReference type="Proteomes" id="UP000030023"/>
    </source>
</evidence>
<feature type="domain" description="Glycosyltransferase 2-like" evidence="1">
    <location>
        <begin position="8"/>
        <end position="135"/>
    </location>
</feature>
<dbReference type="InterPro" id="IPR001173">
    <property type="entry name" value="Glyco_trans_2-like"/>
</dbReference>
<proteinExistence type="predicted"/>
<evidence type="ECO:0000259" key="1">
    <source>
        <dbReference type="Pfam" id="PF00535"/>
    </source>
</evidence>
<keyword evidence="3" id="KW-1185">Reference proteome</keyword>
<accession>A0ABR4XSM6</accession>
<dbReference type="PANTHER" id="PTHR43685">
    <property type="entry name" value="GLYCOSYLTRANSFERASE"/>
    <property type="match status" value="1"/>
</dbReference>